<sequence length="151" mass="17222">MTTTNEKNIATFLHLSALTQYVIPFGNYIFPIVIWSTKKNESEFVDYNGKQVLNFQLSIFVYTVVLCLIAIPIFIYSIFKNVPEGDIHINREFVIDNLSMGNLTGISILGIIAVLLFCFIKVIEFVLIIYGAVKTSNGEFYKYPLSIPFFK</sequence>
<feature type="transmembrane region" description="Helical" evidence="5">
    <location>
        <begin position="55"/>
        <end position="79"/>
    </location>
</feature>
<dbReference type="EMBL" id="BAABCR010000004">
    <property type="protein sequence ID" value="GAA4024483.1"/>
    <property type="molecule type" value="Genomic_DNA"/>
</dbReference>
<proteinExistence type="predicted"/>
<feature type="transmembrane region" description="Helical" evidence="5">
    <location>
        <begin position="12"/>
        <end position="35"/>
    </location>
</feature>
<dbReference type="Pfam" id="PF09685">
    <property type="entry name" value="MamF_MmsF"/>
    <property type="match status" value="1"/>
</dbReference>
<protein>
    <submittedName>
        <fullName evidence="6">DUF4870 domain-containing protein</fullName>
    </submittedName>
</protein>
<accession>A0ABP7TD82</accession>
<organism evidence="6 7">
    <name type="scientific">Flavobacterium cheonhonense</name>
    <dbReference type="NCBI Taxonomy" id="706185"/>
    <lineage>
        <taxon>Bacteria</taxon>
        <taxon>Pseudomonadati</taxon>
        <taxon>Bacteroidota</taxon>
        <taxon>Flavobacteriia</taxon>
        <taxon>Flavobacteriales</taxon>
        <taxon>Flavobacteriaceae</taxon>
        <taxon>Flavobacterium</taxon>
    </lineage>
</organism>
<keyword evidence="3 5" id="KW-1133">Transmembrane helix</keyword>
<comment type="caution">
    <text evidence="6">The sequence shown here is derived from an EMBL/GenBank/DDBJ whole genome shotgun (WGS) entry which is preliminary data.</text>
</comment>
<comment type="subcellular location">
    <subcellularLocation>
        <location evidence="1">Membrane</location>
        <topology evidence="1">Multi-pass membrane protein</topology>
    </subcellularLocation>
</comment>
<reference evidence="7" key="1">
    <citation type="journal article" date="2019" name="Int. J. Syst. Evol. Microbiol.">
        <title>The Global Catalogue of Microorganisms (GCM) 10K type strain sequencing project: providing services to taxonomists for standard genome sequencing and annotation.</title>
        <authorList>
            <consortium name="The Broad Institute Genomics Platform"/>
            <consortium name="The Broad Institute Genome Sequencing Center for Infectious Disease"/>
            <person name="Wu L."/>
            <person name="Ma J."/>
        </authorList>
    </citation>
    <scope>NUCLEOTIDE SEQUENCE [LARGE SCALE GENOMIC DNA]</scope>
    <source>
        <strain evidence="7">JCM 17064</strain>
    </source>
</reference>
<keyword evidence="2 5" id="KW-0812">Transmembrane</keyword>
<evidence type="ECO:0000256" key="3">
    <source>
        <dbReference type="ARBA" id="ARBA00022989"/>
    </source>
</evidence>
<evidence type="ECO:0000256" key="5">
    <source>
        <dbReference type="SAM" id="Phobius"/>
    </source>
</evidence>
<keyword evidence="7" id="KW-1185">Reference proteome</keyword>
<evidence type="ECO:0000256" key="1">
    <source>
        <dbReference type="ARBA" id="ARBA00004141"/>
    </source>
</evidence>
<evidence type="ECO:0000256" key="2">
    <source>
        <dbReference type="ARBA" id="ARBA00022692"/>
    </source>
</evidence>
<name>A0ABP7TD82_9FLAO</name>
<dbReference type="Proteomes" id="UP001500968">
    <property type="component" value="Unassembled WGS sequence"/>
</dbReference>
<keyword evidence="4 5" id="KW-0472">Membrane</keyword>
<evidence type="ECO:0000313" key="6">
    <source>
        <dbReference type="EMBL" id="GAA4024483.1"/>
    </source>
</evidence>
<feature type="transmembrane region" description="Helical" evidence="5">
    <location>
        <begin position="100"/>
        <end position="133"/>
    </location>
</feature>
<gene>
    <name evidence="6" type="ORF">GCM10022386_04550</name>
</gene>
<evidence type="ECO:0000313" key="7">
    <source>
        <dbReference type="Proteomes" id="UP001500968"/>
    </source>
</evidence>
<dbReference type="RefSeq" id="WP_324691143.1">
    <property type="nucleotide sequence ID" value="NZ_BAABCR010000004.1"/>
</dbReference>
<dbReference type="InterPro" id="IPR019109">
    <property type="entry name" value="MamF_MmsF"/>
</dbReference>
<evidence type="ECO:0000256" key="4">
    <source>
        <dbReference type="ARBA" id="ARBA00023136"/>
    </source>
</evidence>